<gene>
    <name evidence="2" type="ORF">TWF191_002056</name>
</gene>
<feature type="compositionally biased region" description="Basic residues" evidence="1">
    <location>
        <begin position="362"/>
        <end position="375"/>
    </location>
</feature>
<dbReference type="Proteomes" id="UP000483672">
    <property type="component" value="Unassembled WGS sequence"/>
</dbReference>
<accession>A0A7C8V2Y9</accession>
<feature type="compositionally biased region" description="Basic and acidic residues" evidence="1">
    <location>
        <begin position="379"/>
        <end position="388"/>
    </location>
</feature>
<proteinExistence type="predicted"/>
<comment type="caution">
    <text evidence="2">The sequence shown here is derived from an EMBL/GenBank/DDBJ whole genome shotgun (WGS) entry which is preliminary data.</text>
</comment>
<feature type="compositionally biased region" description="Polar residues" evidence="1">
    <location>
        <begin position="222"/>
        <end position="254"/>
    </location>
</feature>
<protein>
    <submittedName>
        <fullName evidence="2">Uncharacterized protein</fullName>
    </submittedName>
</protein>
<feature type="compositionally biased region" description="Polar residues" evidence="1">
    <location>
        <begin position="402"/>
        <end position="422"/>
    </location>
</feature>
<dbReference type="EMBL" id="WIPF01000014">
    <property type="protein sequence ID" value="KAF3228943.1"/>
    <property type="molecule type" value="Genomic_DNA"/>
</dbReference>
<feature type="region of interest" description="Disordered" evidence="1">
    <location>
        <begin position="1"/>
        <end position="38"/>
    </location>
</feature>
<dbReference type="AlphaFoldDB" id="A0A7C8V2Y9"/>
<name>A0A7C8V2Y9_ORBOL</name>
<organism evidence="2 3">
    <name type="scientific">Orbilia oligospora</name>
    <name type="common">Nematode-trapping fungus</name>
    <name type="synonym">Arthrobotrys oligospora</name>
    <dbReference type="NCBI Taxonomy" id="2813651"/>
    <lineage>
        <taxon>Eukaryota</taxon>
        <taxon>Fungi</taxon>
        <taxon>Dikarya</taxon>
        <taxon>Ascomycota</taxon>
        <taxon>Pezizomycotina</taxon>
        <taxon>Orbiliomycetes</taxon>
        <taxon>Orbiliales</taxon>
        <taxon>Orbiliaceae</taxon>
        <taxon>Orbilia</taxon>
    </lineage>
</organism>
<evidence type="ECO:0000313" key="3">
    <source>
        <dbReference type="Proteomes" id="UP000483672"/>
    </source>
</evidence>
<reference evidence="2 3" key="1">
    <citation type="submission" date="2019-06" db="EMBL/GenBank/DDBJ databases">
        <authorList>
            <person name="Palmer J.M."/>
        </authorList>
    </citation>
    <scope>NUCLEOTIDE SEQUENCE [LARGE SCALE GENOMIC DNA]</scope>
    <source>
        <strain evidence="2 3">TWF191</strain>
    </source>
</reference>
<evidence type="ECO:0000256" key="1">
    <source>
        <dbReference type="SAM" id="MobiDB-lite"/>
    </source>
</evidence>
<feature type="compositionally biased region" description="Acidic residues" evidence="1">
    <location>
        <begin position="389"/>
        <end position="398"/>
    </location>
</feature>
<sequence length="665" mass="75036">MPDPPPLCHSTPLKDANPKILTGTEDQKRETTAPAFGGVGTKKNFSFDFGASEARQAVTGTELDAISLTSEPEASTVELGDTAIPVEVEPEKAKAIPKYIPSGLVEEFRESLELSKKLNESLQRLAGQLGPGSFNINTNKQKLVSEPKAPQPSPPINIISNDIGLYEIPSWEDRTSKWNPSESIDLTGTSQFPIDPDTISAPSGTSVGASFHLTRNRSSFFVQSEASTTRPPVNLPSNNNVISNKATEQPSQDPKATPIGVNDASKLKQTLFPSNVVEEKPPIPDPEQHKKLKDANIRQWANHLPVSKTDEKHVHAFDIDKPIIDIPTNNILKQDTSLNGRVAHKSTPLALKVKPYDFGRDPKRRPRTPTRRMKYANRSPEKSELRSDDEPEVDDTEHAEEITTQAKSAAQDETSSILTGNDTDYNPYKTKFLLPEEEMRKEPYFSKLLPFKDVKTTSEKNRRYKRVFYDEQCRSIWVGAYETVKARKTGSYNPLTEKREFDKRKGEQEVYNPADENRGSVDYKTHQVFECYFGMLEVNDEIKKITNKQEAAGDEIPKLKEQYDNGEYGEFETAEVMAPYIRSRELEVTTILPDQLKKLKVRQTLLKRAGENNLWDIAKMDHKFHYTGEMLDGILFMRNFFAEISPAYTQAELKEMGIDIPHEEF</sequence>
<feature type="region of interest" description="Disordered" evidence="1">
    <location>
        <begin position="353"/>
        <end position="422"/>
    </location>
</feature>
<evidence type="ECO:0000313" key="2">
    <source>
        <dbReference type="EMBL" id="KAF3228943.1"/>
    </source>
</evidence>
<feature type="region of interest" description="Disordered" evidence="1">
    <location>
        <begin position="222"/>
        <end position="261"/>
    </location>
</feature>